<dbReference type="STRING" id="1230458.C484_05202"/>
<gene>
    <name evidence="1" type="ORF">C484_05202</name>
</gene>
<organism evidence="1 2">
    <name type="scientific">Natrialba taiwanensis DSM 12281</name>
    <dbReference type="NCBI Taxonomy" id="1230458"/>
    <lineage>
        <taxon>Archaea</taxon>
        <taxon>Methanobacteriati</taxon>
        <taxon>Methanobacteriota</taxon>
        <taxon>Stenosarchaea group</taxon>
        <taxon>Halobacteria</taxon>
        <taxon>Halobacteriales</taxon>
        <taxon>Natrialbaceae</taxon>
        <taxon>Natrialba</taxon>
    </lineage>
</organism>
<accession>M0A8C0</accession>
<dbReference type="RefSeq" id="WP_006824879.1">
    <property type="nucleotide sequence ID" value="NZ_AOIL01000014.1"/>
</dbReference>
<dbReference type="Pfam" id="PF25212">
    <property type="entry name" value="HVO_A0114"/>
    <property type="match status" value="1"/>
</dbReference>
<proteinExistence type="predicted"/>
<evidence type="ECO:0000313" key="2">
    <source>
        <dbReference type="Proteomes" id="UP000011648"/>
    </source>
</evidence>
<dbReference type="EMBL" id="AOIL01000014">
    <property type="protein sequence ID" value="ELY94799.1"/>
    <property type="molecule type" value="Genomic_DNA"/>
</dbReference>
<protein>
    <submittedName>
        <fullName evidence="1">Uncharacterized protein</fullName>
    </submittedName>
</protein>
<comment type="caution">
    <text evidence="1">The sequence shown here is derived from an EMBL/GenBank/DDBJ whole genome shotgun (WGS) entry which is preliminary data.</text>
</comment>
<sequence length="141" mass="16021">MTESTLKITFRQADEHRTAARERLEEAEAGGSSDEIEQDVRRIVNFEEFDDIDWLMRRSNLELIEAIVTQHPESIRQAAAVVDRDYREVHRNLKELEALGVVEFDQASQSKTPKLRGGVDNIDFSIRFPMDGDSNGTTAAV</sequence>
<evidence type="ECO:0000313" key="1">
    <source>
        <dbReference type="EMBL" id="ELY94799.1"/>
    </source>
</evidence>
<dbReference type="AlphaFoldDB" id="M0A8C0"/>
<dbReference type="PATRIC" id="fig|1230458.4.peg.1051"/>
<keyword evidence="2" id="KW-1185">Reference proteome</keyword>
<dbReference type="OrthoDB" id="325082at2157"/>
<reference evidence="1 2" key="1">
    <citation type="journal article" date="2014" name="PLoS Genet.">
        <title>Phylogenetically driven sequencing of extremely halophilic archaea reveals strategies for static and dynamic osmo-response.</title>
        <authorList>
            <person name="Becker E.A."/>
            <person name="Seitzer P.M."/>
            <person name="Tritt A."/>
            <person name="Larsen D."/>
            <person name="Krusor M."/>
            <person name="Yao A.I."/>
            <person name="Wu D."/>
            <person name="Madern D."/>
            <person name="Eisen J.A."/>
            <person name="Darling A.E."/>
            <person name="Facciotti M.T."/>
        </authorList>
    </citation>
    <scope>NUCLEOTIDE SEQUENCE [LARGE SCALE GENOMIC DNA]</scope>
    <source>
        <strain evidence="1 2">DSM 12281</strain>
    </source>
</reference>
<name>M0A8C0_9EURY</name>
<dbReference type="Proteomes" id="UP000011648">
    <property type="component" value="Unassembled WGS sequence"/>
</dbReference>